<keyword evidence="1" id="KW-0812">Transmembrane</keyword>
<organism evidence="2 3">
    <name type="scientific">Sphingobacterium corticis</name>
    <dbReference type="NCBI Taxonomy" id="1812823"/>
    <lineage>
        <taxon>Bacteria</taxon>
        <taxon>Pseudomonadati</taxon>
        <taxon>Bacteroidota</taxon>
        <taxon>Sphingobacteriia</taxon>
        <taxon>Sphingobacteriales</taxon>
        <taxon>Sphingobacteriaceae</taxon>
        <taxon>Sphingobacterium</taxon>
    </lineage>
</organism>
<name>A0ABW5NHA5_9SPHI</name>
<reference evidence="3" key="1">
    <citation type="journal article" date="2019" name="Int. J. Syst. Evol. Microbiol.">
        <title>The Global Catalogue of Microorganisms (GCM) 10K type strain sequencing project: providing services to taxonomists for standard genome sequencing and annotation.</title>
        <authorList>
            <consortium name="The Broad Institute Genomics Platform"/>
            <consortium name="The Broad Institute Genome Sequencing Center for Infectious Disease"/>
            <person name="Wu L."/>
            <person name="Ma J."/>
        </authorList>
    </citation>
    <scope>NUCLEOTIDE SEQUENCE [LARGE SCALE GENOMIC DNA]</scope>
    <source>
        <strain evidence="3">KCTC 42248</strain>
    </source>
</reference>
<dbReference type="Proteomes" id="UP001597393">
    <property type="component" value="Unassembled WGS sequence"/>
</dbReference>
<keyword evidence="1" id="KW-1133">Transmembrane helix</keyword>
<protein>
    <submittedName>
        <fullName evidence="2">Uncharacterized protein</fullName>
    </submittedName>
</protein>
<evidence type="ECO:0000313" key="3">
    <source>
        <dbReference type="Proteomes" id="UP001597393"/>
    </source>
</evidence>
<evidence type="ECO:0000256" key="1">
    <source>
        <dbReference type="SAM" id="Phobius"/>
    </source>
</evidence>
<keyword evidence="1" id="KW-0472">Membrane</keyword>
<proteinExistence type="predicted"/>
<sequence>MSVGNIGLLGIGLPIGMALGLAVRATMDKKAKQEGRQLDLEIK</sequence>
<dbReference type="EMBL" id="JBHUMA010000004">
    <property type="protein sequence ID" value="MFD2597795.1"/>
    <property type="molecule type" value="Genomic_DNA"/>
</dbReference>
<dbReference type="RefSeq" id="WP_380867180.1">
    <property type="nucleotide sequence ID" value="NZ_JBHUMA010000004.1"/>
</dbReference>
<gene>
    <name evidence="2" type="ORF">ACFSQ3_02435</name>
</gene>
<accession>A0ABW5NHA5</accession>
<comment type="caution">
    <text evidence="2">The sequence shown here is derived from an EMBL/GenBank/DDBJ whole genome shotgun (WGS) entry which is preliminary data.</text>
</comment>
<feature type="transmembrane region" description="Helical" evidence="1">
    <location>
        <begin position="6"/>
        <end position="27"/>
    </location>
</feature>
<keyword evidence="3" id="KW-1185">Reference proteome</keyword>
<evidence type="ECO:0000313" key="2">
    <source>
        <dbReference type="EMBL" id="MFD2597795.1"/>
    </source>
</evidence>